<evidence type="ECO:0000256" key="1">
    <source>
        <dbReference type="PIRSR" id="PIRSR006661-1"/>
    </source>
</evidence>
<feature type="domain" description="Asparagine synthetase" evidence="2">
    <location>
        <begin position="6"/>
        <end position="78"/>
    </location>
</feature>
<dbReference type="PANTHER" id="PTHR43169:SF2">
    <property type="entry name" value="NAD_GMP SYNTHASE DOMAIN-CONTAINING PROTEIN"/>
    <property type="match status" value="1"/>
</dbReference>
<feature type="active site" description="Nucleophile and sulfur donor" evidence="1">
    <location>
        <position position="169"/>
    </location>
</feature>
<dbReference type="GO" id="GO:0004066">
    <property type="term" value="F:asparagine synthase (glutamine-hydrolyzing) activity"/>
    <property type="evidence" value="ECO:0007669"/>
    <property type="project" value="InterPro"/>
</dbReference>
<dbReference type="RefSeq" id="WP_073459623.1">
    <property type="nucleotide sequence ID" value="NZ_CALGVN010000049.1"/>
</dbReference>
<name>A0A1M6YSF4_PSETH</name>
<dbReference type="PIRSF" id="PIRSF006661">
    <property type="entry name" value="PP-lp_UCP006661"/>
    <property type="match status" value="1"/>
</dbReference>
<dbReference type="PANTHER" id="PTHR43169">
    <property type="entry name" value="EXSB FAMILY PROTEIN"/>
    <property type="match status" value="1"/>
</dbReference>
<dbReference type="Gene3D" id="3.40.50.620">
    <property type="entry name" value="HUPs"/>
    <property type="match status" value="1"/>
</dbReference>
<dbReference type="EMBL" id="FRAP01000021">
    <property type="protein sequence ID" value="SHL20969.1"/>
    <property type="molecule type" value="Genomic_DNA"/>
</dbReference>
<organism evidence="3 4">
    <name type="scientific">Pseudonocardia thermophila</name>
    <dbReference type="NCBI Taxonomy" id="1848"/>
    <lineage>
        <taxon>Bacteria</taxon>
        <taxon>Bacillati</taxon>
        <taxon>Actinomycetota</taxon>
        <taxon>Actinomycetes</taxon>
        <taxon>Pseudonocardiales</taxon>
        <taxon>Pseudonocardiaceae</taxon>
        <taxon>Pseudonocardia</taxon>
    </lineage>
</organism>
<sequence length="268" mass="27890">MLDRLEARLARERALVVAFSGGADSALLAVAAHRVLGERALAVTAVSPSLPERERRAAAAFARRHGVAHVEVRTDEAERPEYVANGGDRCAHCKSALLDALAPIAALAGGKIALGTNLDDLGDHRPGQQAAAARGAIAPFVDAGLTKADVRAISAHLDLETAGKPAAACLASRVAYGDPVTPQLLARIEAAEDALHDLGFLICRVRTHGDGAVARIEVPPADLDAAHARRAEISAAVRRAGFRFCALDLDGFASGRMNVLLGMPAVHP</sequence>
<dbReference type="InterPro" id="IPR014729">
    <property type="entry name" value="Rossmann-like_a/b/a_fold"/>
</dbReference>
<dbReference type="InterPro" id="IPR052188">
    <property type="entry name" value="Ni-pincer_cofactor_biosynth"/>
</dbReference>
<dbReference type="CDD" id="cd01990">
    <property type="entry name" value="LarE-like"/>
    <property type="match status" value="1"/>
</dbReference>
<dbReference type="GO" id="GO:0016783">
    <property type="term" value="F:sulfurtransferase activity"/>
    <property type="evidence" value="ECO:0007669"/>
    <property type="project" value="InterPro"/>
</dbReference>
<dbReference type="InterPro" id="IPR001962">
    <property type="entry name" value="Asn_synthase"/>
</dbReference>
<gene>
    <name evidence="3" type="ORF">SAMN05443637_12124</name>
</gene>
<accession>A0A1M6YSF4</accession>
<dbReference type="Pfam" id="PF00733">
    <property type="entry name" value="Asn_synthase"/>
    <property type="match status" value="1"/>
</dbReference>
<evidence type="ECO:0000259" key="2">
    <source>
        <dbReference type="Pfam" id="PF00733"/>
    </source>
</evidence>
<dbReference type="AlphaFoldDB" id="A0A1M6YSF4"/>
<dbReference type="GO" id="GO:0006529">
    <property type="term" value="P:asparagine biosynthetic process"/>
    <property type="evidence" value="ECO:0007669"/>
    <property type="project" value="InterPro"/>
</dbReference>
<proteinExistence type="predicted"/>
<reference evidence="3 4" key="1">
    <citation type="submission" date="2016-11" db="EMBL/GenBank/DDBJ databases">
        <authorList>
            <person name="Jaros S."/>
            <person name="Januszkiewicz K."/>
            <person name="Wedrychowicz H."/>
        </authorList>
    </citation>
    <scope>NUCLEOTIDE SEQUENCE [LARGE SCALE GENOMIC DNA]</scope>
    <source>
        <strain evidence="3 4">DSM 43832</strain>
    </source>
</reference>
<dbReference type="SUPFAM" id="SSF52402">
    <property type="entry name" value="Adenine nucleotide alpha hydrolases-like"/>
    <property type="match status" value="1"/>
</dbReference>
<dbReference type="NCBIfam" id="TIGR00268">
    <property type="entry name" value="ATP-dependent sacrificial sulfur transferase LarE"/>
    <property type="match status" value="1"/>
</dbReference>
<dbReference type="STRING" id="1848.SAMN05443637_12124"/>
<dbReference type="InterPro" id="IPR005232">
    <property type="entry name" value="LarE"/>
</dbReference>
<dbReference type="Proteomes" id="UP000184363">
    <property type="component" value="Unassembled WGS sequence"/>
</dbReference>
<evidence type="ECO:0000313" key="3">
    <source>
        <dbReference type="EMBL" id="SHL20969.1"/>
    </source>
</evidence>
<dbReference type="OrthoDB" id="9776919at2"/>
<keyword evidence="4" id="KW-1185">Reference proteome</keyword>
<evidence type="ECO:0000313" key="4">
    <source>
        <dbReference type="Proteomes" id="UP000184363"/>
    </source>
</evidence>
<protein>
    <recommendedName>
        <fullName evidence="2">Asparagine synthetase domain-containing protein</fullName>
    </recommendedName>
</protein>